<gene>
    <name evidence="5" type="ORF">GCM10011491_01920</name>
</gene>
<accession>A0A916RZR7</accession>
<reference evidence="5" key="2">
    <citation type="submission" date="2020-09" db="EMBL/GenBank/DDBJ databases">
        <authorList>
            <person name="Sun Q."/>
            <person name="Zhou Y."/>
        </authorList>
    </citation>
    <scope>NUCLEOTIDE SEQUENCE</scope>
    <source>
        <strain evidence="5">CGMCC 1.15082</strain>
    </source>
</reference>
<name>A0A916RZR7_9HYPH</name>
<dbReference type="AlphaFoldDB" id="A0A916RZR7"/>
<keyword evidence="6" id="KW-1185">Reference proteome</keyword>
<sequence length="134" mass="14888">MKPYHFEVTSQCATVHELLSRIGDKWTVMVVNYLGNGPMRFNELKRTISGISQKMLTATLRGLERDGFVTRTVFPTIPPRVEYELTDLGRDLLVPVGALGNWAVANHDRVLAARTRFDAAQGTEPPATMSEAAE</sequence>
<dbReference type="InterPro" id="IPR002577">
    <property type="entry name" value="HTH_HxlR"/>
</dbReference>
<evidence type="ECO:0000313" key="6">
    <source>
        <dbReference type="Proteomes" id="UP000646478"/>
    </source>
</evidence>
<keyword evidence="2" id="KW-0238">DNA-binding</keyword>
<keyword evidence="1" id="KW-0805">Transcription regulation</keyword>
<evidence type="ECO:0000313" key="5">
    <source>
        <dbReference type="EMBL" id="GGA78372.1"/>
    </source>
</evidence>
<keyword evidence="3" id="KW-0804">Transcription</keyword>
<dbReference type="EMBL" id="BMHH01000001">
    <property type="protein sequence ID" value="GGA78372.1"/>
    <property type="molecule type" value="Genomic_DNA"/>
</dbReference>
<dbReference type="InterPro" id="IPR036388">
    <property type="entry name" value="WH-like_DNA-bd_sf"/>
</dbReference>
<dbReference type="RefSeq" id="WP_236015981.1">
    <property type="nucleotide sequence ID" value="NZ_BMHH01000001.1"/>
</dbReference>
<dbReference type="Pfam" id="PF01638">
    <property type="entry name" value="HxlR"/>
    <property type="match status" value="1"/>
</dbReference>
<dbReference type="PANTHER" id="PTHR33204">
    <property type="entry name" value="TRANSCRIPTIONAL REGULATOR, MARR FAMILY"/>
    <property type="match status" value="1"/>
</dbReference>
<comment type="caution">
    <text evidence="5">The sequence shown here is derived from an EMBL/GenBank/DDBJ whole genome shotgun (WGS) entry which is preliminary data.</text>
</comment>
<dbReference type="Gene3D" id="1.10.10.10">
    <property type="entry name" value="Winged helix-like DNA-binding domain superfamily/Winged helix DNA-binding domain"/>
    <property type="match status" value="1"/>
</dbReference>
<dbReference type="GO" id="GO:0003677">
    <property type="term" value="F:DNA binding"/>
    <property type="evidence" value="ECO:0007669"/>
    <property type="project" value="UniProtKB-KW"/>
</dbReference>
<dbReference type="PANTHER" id="PTHR33204:SF39">
    <property type="entry name" value="TRANSCRIPTIONAL REGULATORY PROTEIN"/>
    <property type="match status" value="1"/>
</dbReference>
<proteinExistence type="predicted"/>
<evidence type="ECO:0000259" key="4">
    <source>
        <dbReference type="PROSITE" id="PS51118"/>
    </source>
</evidence>
<dbReference type="InterPro" id="IPR036390">
    <property type="entry name" value="WH_DNA-bd_sf"/>
</dbReference>
<evidence type="ECO:0000256" key="1">
    <source>
        <dbReference type="ARBA" id="ARBA00023015"/>
    </source>
</evidence>
<organism evidence="5 6">
    <name type="scientific">Brucella endophytica</name>
    <dbReference type="NCBI Taxonomy" id="1963359"/>
    <lineage>
        <taxon>Bacteria</taxon>
        <taxon>Pseudomonadati</taxon>
        <taxon>Pseudomonadota</taxon>
        <taxon>Alphaproteobacteria</taxon>
        <taxon>Hyphomicrobiales</taxon>
        <taxon>Brucellaceae</taxon>
        <taxon>Brucella/Ochrobactrum group</taxon>
        <taxon>Brucella</taxon>
    </lineage>
</organism>
<evidence type="ECO:0000256" key="3">
    <source>
        <dbReference type="ARBA" id="ARBA00023163"/>
    </source>
</evidence>
<evidence type="ECO:0000256" key="2">
    <source>
        <dbReference type="ARBA" id="ARBA00023125"/>
    </source>
</evidence>
<dbReference type="Proteomes" id="UP000646478">
    <property type="component" value="Unassembled WGS sequence"/>
</dbReference>
<dbReference type="PROSITE" id="PS51118">
    <property type="entry name" value="HTH_HXLR"/>
    <property type="match status" value="1"/>
</dbReference>
<protein>
    <submittedName>
        <fullName evidence="5">HxlR family transcriptional regulator</fullName>
    </submittedName>
</protein>
<dbReference type="SUPFAM" id="SSF46785">
    <property type="entry name" value="Winged helix' DNA-binding domain"/>
    <property type="match status" value="1"/>
</dbReference>
<feature type="domain" description="HTH hxlR-type" evidence="4">
    <location>
        <begin position="12"/>
        <end position="111"/>
    </location>
</feature>
<reference evidence="5" key="1">
    <citation type="journal article" date="2014" name="Int. J. Syst. Evol. Microbiol.">
        <title>Complete genome sequence of Corynebacterium casei LMG S-19264T (=DSM 44701T), isolated from a smear-ripened cheese.</title>
        <authorList>
            <consortium name="US DOE Joint Genome Institute (JGI-PGF)"/>
            <person name="Walter F."/>
            <person name="Albersmeier A."/>
            <person name="Kalinowski J."/>
            <person name="Ruckert C."/>
        </authorList>
    </citation>
    <scope>NUCLEOTIDE SEQUENCE</scope>
    <source>
        <strain evidence="5">CGMCC 1.15082</strain>
    </source>
</reference>